<dbReference type="GO" id="GO:0033615">
    <property type="term" value="P:mitochondrial proton-transporting ATP synthase complex assembly"/>
    <property type="evidence" value="ECO:0007669"/>
    <property type="project" value="TreeGrafter"/>
</dbReference>
<dbReference type="EMBL" id="CH408156">
    <property type="protein sequence ID" value="EDK37854.2"/>
    <property type="molecule type" value="Genomic_DNA"/>
</dbReference>
<dbReference type="KEGG" id="pgu:PGUG_01952"/>
<reference evidence="1 2" key="1">
    <citation type="journal article" date="2009" name="Nature">
        <title>Evolution of pathogenicity and sexual reproduction in eight Candida genomes.</title>
        <authorList>
            <person name="Butler G."/>
            <person name="Rasmussen M.D."/>
            <person name="Lin M.F."/>
            <person name="Santos M.A."/>
            <person name="Sakthikumar S."/>
            <person name="Munro C.A."/>
            <person name="Rheinbay E."/>
            <person name="Grabherr M."/>
            <person name="Forche A."/>
            <person name="Reedy J.L."/>
            <person name="Agrafioti I."/>
            <person name="Arnaud M.B."/>
            <person name="Bates S."/>
            <person name="Brown A.J."/>
            <person name="Brunke S."/>
            <person name="Costanzo M.C."/>
            <person name="Fitzpatrick D.A."/>
            <person name="de Groot P.W."/>
            <person name="Harris D."/>
            <person name="Hoyer L.L."/>
            <person name="Hube B."/>
            <person name="Klis F.M."/>
            <person name="Kodira C."/>
            <person name="Lennard N."/>
            <person name="Logue M.E."/>
            <person name="Martin R."/>
            <person name="Neiman A.M."/>
            <person name="Nikolaou E."/>
            <person name="Quail M.A."/>
            <person name="Quinn J."/>
            <person name="Santos M.C."/>
            <person name="Schmitzberger F.F."/>
            <person name="Sherlock G."/>
            <person name="Shah P."/>
            <person name="Silverstein K.A."/>
            <person name="Skrzypek M.S."/>
            <person name="Soll D."/>
            <person name="Staggs R."/>
            <person name="Stansfield I."/>
            <person name="Stumpf M.P."/>
            <person name="Sudbery P.E."/>
            <person name="Srikantha T."/>
            <person name="Zeng Q."/>
            <person name="Berman J."/>
            <person name="Berriman M."/>
            <person name="Heitman J."/>
            <person name="Gow N.A."/>
            <person name="Lorenz M.C."/>
            <person name="Birren B.W."/>
            <person name="Kellis M."/>
            <person name="Cuomo C.A."/>
        </authorList>
    </citation>
    <scope>NUCLEOTIDE SEQUENCE [LARGE SCALE GENOMIC DNA]</scope>
    <source>
        <strain evidence="2">ATCC 6260 / CBS 566 / DSM 6381 / JCM 1539 / NBRC 10279 / NRRL Y-324</strain>
    </source>
</reference>
<dbReference type="OMA" id="YFPNFHG"/>
<dbReference type="HOGENOM" id="CLU_047290_2_0_1"/>
<organism evidence="1 2">
    <name type="scientific">Meyerozyma guilliermondii (strain ATCC 6260 / CBS 566 / DSM 6381 / JCM 1539 / NBRC 10279 / NRRL Y-324)</name>
    <name type="common">Yeast</name>
    <name type="synonym">Candida guilliermondii</name>
    <dbReference type="NCBI Taxonomy" id="294746"/>
    <lineage>
        <taxon>Eukaryota</taxon>
        <taxon>Fungi</taxon>
        <taxon>Dikarya</taxon>
        <taxon>Ascomycota</taxon>
        <taxon>Saccharomycotina</taxon>
        <taxon>Pichiomycetes</taxon>
        <taxon>Debaryomycetaceae</taxon>
        <taxon>Meyerozyma</taxon>
    </lineage>
</organism>
<dbReference type="InterPro" id="IPR007849">
    <property type="entry name" value="ATP10"/>
</dbReference>
<dbReference type="Pfam" id="PF05176">
    <property type="entry name" value="ATP-synt_10"/>
    <property type="match status" value="1"/>
</dbReference>
<dbReference type="FunCoup" id="A5DFA1">
    <property type="interactions" value="152"/>
</dbReference>
<proteinExistence type="predicted"/>
<accession>A5DFA1</accession>
<keyword evidence="2" id="KW-1185">Reference proteome</keyword>
<dbReference type="GeneID" id="5127728"/>
<gene>
    <name evidence="1" type="ORF">PGUG_01952</name>
</gene>
<dbReference type="OrthoDB" id="17089at2759"/>
<dbReference type="RefSeq" id="XP_001486281.2">
    <property type="nucleotide sequence ID" value="XM_001486231.1"/>
</dbReference>
<evidence type="ECO:0008006" key="3">
    <source>
        <dbReference type="Google" id="ProtNLM"/>
    </source>
</evidence>
<dbReference type="VEuPathDB" id="FungiDB:PGUG_01952"/>
<protein>
    <recommendedName>
        <fullName evidence="3">Mitochondrial ATPase complex subunit ATP10</fullName>
    </recommendedName>
</protein>
<dbReference type="PANTHER" id="PTHR28106">
    <property type="entry name" value="MITOCHONDRIAL ATPASE COMPLEX SUBUNIT ATP10"/>
    <property type="match status" value="1"/>
</dbReference>
<evidence type="ECO:0000313" key="1">
    <source>
        <dbReference type="EMBL" id="EDK37854.2"/>
    </source>
</evidence>
<dbReference type="Proteomes" id="UP000001997">
    <property type="component" value="Unassembled WGS sequence"/>
</dbReference>
<dbReference type="GO" id="GO:0005743">
    <property type="term" value="C:mitochondrial inner membrane"/>
    <property type="evidence" value="ECO:0007669"/>
    <property type="project" value="TreeGrafter"/>
</dbReference>
<dbReference type="AlphaFoldDB" id="A5DFA1"/>
<dbReference type="eggNOG" id="KOG4614">
    <property type="taxonomic scope" value="Eukaryota"/>
</dbReference>
<name>A5DFA1_PICGU</name>
<dbReference type="InParanoid" id="A5DFA1"/>
<evidence type="ECO:0000313" key="2">
    <source>
        <dbReference type="Proteomes" id="UP000001997"/>
    </source>
</evidence>
<sequence length="284" mass="32748">MMAVYRYRTFSTSVAHLKSLRFAETIKEASKPPLTESIKVSKPFGVERGTVLNHKSSGFGGLTHELFSSEAKERRQKRLDHDIAHSPFYESKSFNNTKGKIFTPPISFFRSDKSKYFPDFSSSTLTKKSQSFYELLQNKISFVRIYSTVSGEKCADSYFDRDGKNYLKQDYAEMVQRYPHSQIIDINIPQSFVKGLFVKLAESNLRAQLPNERHNLYYIVSESLFPYDIKQKMLCDNTCSGYIYLVDHQGRIRWATSGSANDSEVELMWKCLKGLEKEYASLSQ</sequence>
<dbReference type="PANTHER" id="PTHR28106:SF1">
    <property type="entry name" value="MITOCHONDRIAL ATPASE COMPLEX SUBUNIT ATP10"/>
    <property type="match status" value="1"/>
</dbReference>